<feature type="domain" description="AAA" evidence="1">
    <location>
        <begin position="17"/>
        <end position="191"/>
    </location>
</feature>
<dbReference type="PANTHER" id="PTHR13696:SF99">
    <property type="entry name" value="COBYRINIC ACID AC-DIAMIDE SYNTHASE"/>
    <property type="match status" value="1"/>
</dbReference>
<dbReference type="Proteomes" id="UP000199161">
    <property type="component" value="Unassembled WGS sequence"/>
</dbReference>
<accession>A0A1I1LF29</accession>
<reference evidence="3" key="1">
    <citation type="submission" date="2016-10" db="EMBL/GenBank/DDBJ databases">
        <authorList>
            <person name="Varghese N."/>
            <person name="Submissions S."/>
        </authorList>
    </citation>
    <scope>NUCLEOTIDE SEQUENCE [LARGE SCALE GENOMIC DNA]</scope>
    <source>
        <strain evidence="3">DSM 13078</strain>
    </source>
</reference>
<name>A0A1I1LF29_NATHA</name>
<keyword evidence="3" id="KW-1185">Reference proteome</keyword>
<dbReference type="EMBL" id="FOKW01000016">
    <property type="protein sequence ID" value="SFC71611.1"/>
    <property type="molecule type" value="Genomic_DNA"/>
</dbReference>
<evidence type="ECO:0000313" key="2">
    <source>
        <dbReference type="EMBL" id="SFC71611.1"/>
    </source>
</evidence>
<dbReference type="SUPFAM" id="SSF52540">
    <property type="entry name" value="P-loop containing nucleoside triphosphate hydrolases"/>
    <property type="match status" value="1"/>
</dbReference>
<dbReference type="InterPro" id="IPR027417">
    <property type="entry name" value="P-loop_NTPase"/>
</dbReference>
<proteinExistence type="predicted"/>
<sequence>MWAELKSHERMAEPARLCVTNQKGGVGKTTVAINLAGALNDRGRDVLFVDLDPQGNATEGLGLLEAYDAEPPTLLDALVDPEGVPREEIVYDHEEMDVVASNVDMNAAASTLAAEDDAELRLDRLLTSLESDAGADVDVDYDFVVVDCPPHLGAVTDNGLVAAQNLVIPALAEPTSKRSLELLFDYVGALEMDHDVEIEPQALVANRIENTNAADEMLEWFEDALPETPLYRVRKRVAFQRAFSAGSSIFAVEEENDMREVFASMAETLDERLTSTRLEVSA</sequence>
<dbReference type="InterPro" id="IPR050678">
    <property type="entry name" value="DNA_Partitioning_ATPase"/>
</dbReference>
<dbReference type="AlphaFoldDB" id="A0A1I1LF29"/>
<dbReference type="PANTHER" id="PTHR13696">
    <property type="entry name" value="P-LOOP CONTAINING NUCLEOSIDE TRIPHOSPHATE HYDROLASE"/>
    <property type="match status" value="1"/>
</dbReference>
<evidence type="ECO:0000313" key="3">
    <source>
        <dbReference type="Proteomes" id="UP000199161"/>
    </source>
</evidence>
<organism evidence="2 3">
    <name type="scientific">Natronobacterium haloterrestre</name>
    <name type="common">Halobiforma haloterrestris</name>
    <dbReference type="NCBI Taxonomy" id="148448"/>
    <lineage>
        <taxon>Archaea</taxon>
        <taxon>Methanobacteriati</taxon>
        <taxon>Methanobacteriota</taxon>
        <taxon>Stenosarchaea group</taxon>
        <taxon>Halobacteria</taxon>
        <taxon>Halobacteriales</taxon>
        <taxon>Natrialbaceae</taxon>
        <taxon>Natronobacterium</taxon>
    </lineage>
</organism>
<dbReference type="CDD" id="cd02042">
    <property type="entry name" value="ParAB_family"/>
    <property type="match status" value="1"/>
</dbReference>
<dbReference type="Pfam" id="PF13614">
    <property type="entry name" value="AAA_31"/>
    <property type="match status" value="1"/>
</dbReference>
<dbReference type="Gene3D" id="3.40.50.300">
    <property type="entry name" value="P-loop containing nucleotide triphosphate hydrolases"/>
    <property type="match status" value="1"/>
</dbReference>
<evidence type="ECO:0000259" key="1">
    <source>
        <dbReference type="Pfam" id="PF13614"/>
    </source>
</evidence>
<gene>
    <name evidence="2" type="ORF">SAMN05444422_11632</name>
</gene>
<dbReference type="InterPro" id="IPR025669">
    <property type="entry name" value="AAA_dom"/>
</dbReference>
<protein>
    <submittedName>
        <fullName evidence="2">Chromosome partitioning protein</fullName>
    </submittedName>
</protein>